<dbReference type="RefSeq" id="WP_183345342.1">
    <property type="nucleotide sequence ID" value="NZ_JACHNU010000009.1"/>
</dbReference>
<sequence length="293" mass="31141">MLKRLVTGVDGWHSGRDAAVLAQALASGDDADVLLTGVWQESLVLPASLLLTPNARPLEETEEMLLAVRHDCVPRARTRPLSGMSIARTLRRVVVDEHADVLVLGASAKAHVGHVRVGRDARQTLDAAPCAVAIAERDLHEHPHPVRRIVVGVDGFEESDAALAWAAPLARSLGAELVAVAVVDEKVPLGSDPVGADAELMQWDDTVQRRRRRVEQAIAAARERGDCDASEVRIGDPGAELARAAVEAGADLLVIGSRRLGRDARIAIGSAAEDLLHDAPCSLVMVPRPLEAA</sequence>
<reference evidence="3 4" key="1">
    <citation type="submission" date="2020-08" db="EMBL/GenBank/DDBJ databases">
        <title>Genomic Encyclopedia of Archaeal and Bacterial Type Strains, Phase II (KMG-II): from individual species to whole genera.</title>
        <authorList>
            <person name="Goeker M."/>
        </authorList>
    </citation>
    <scope>NUCLEOTIDE SEQUENCE [LARGE SCALE GENOMIC DNA]</scope>
    <source>
        <strain evidence="3 4">DSM 23288</strain>
    </source>
</reference>
<dbReference type="Proteomes" id="UP000585272">
    <property type="component" value="Unassembled WGS sequence"/>
</dbReference>
<feature type="domain" description="UspA" evidence="2">
    <location>
        <begin position="1"/>
        <end position="134"/>
    </location>
</feature>
<accession>A0A840IL94</accession>
<evidence type="ECO:0000313" key="4">
    <source>
        <dbReference type="Proteomes" id="UP000585272"/>
    </source>
</evidence>
<dbReference type="Pfam" id="PF00582">
    <property type="entry name" value="Usp"/>
    <property type="match status" value="2"/>
</dbReference>
<dbReference type="Gene3D" id="3.40.50.620">
    <property type="entry name" value="HUPs"/>
    <property type="match status" value="2"/>
</dbReference>
<gene>
    <name evidence="3" type="ORF">BDZ31_004521</name>
</gene>
<proteinExistence type="inferred from homology"/>
<dbReference type="InterPro" id="IPR006015">
    <property type="entry name" value="Universal_stress_UspA"/>
</dbReference>
<dbReference type="PANTHER" id="PTHR46268:SF6">
    <property type="entry name" value="UNIVERSAL STRESS PROTEIN UP12"/>
    <property type="match status" value="1"/>
</dbReference>
<dbReference type="CDD" id="cd00293">
    <property type="entry name" value="USP-like"/>
    <property type="match status" value="1"/>
</dbReference>
<dbReference type="InterPro" id="IPR006016">
    <property type="entry name" value="UspA"/>
</dbReference>
<name>A0A840IL94_9ACTN</name>
<feature type="domain" description="UspA" evidence="2">
    <location>
        <begin position="146"/>
        <end position="287"/>
    </location>
</feature>
<comment type="caution">
    <text evidence="3">The sequence shown here is derived from an EMBL/GenBank/DDBJ whole genome shotgun (WGS) entry which is preliminary data.</text>
</comment>
<dbReference type="SUPFAM" id="SSF52402">
    <property type="entry name" value="Adenine nucleotide alpha hydrolases-like"/>
    <property type="match status" value="2"/>
</dbReference>
<dbReference type="PRINTS" id="PR01438">
    <property type="entry name" value="UNVRSLSTRESS"/>
</dbReference>
<evidence type="ECO:0000259" key="2">
    <source>
        <dbReference type="Pfam" id="PF00582"/>
    </source>
</evidence>
<evidence type="ECO:0000256" key="1">
    <source>
        <dbReference type="ARBA" id="ARBA00008791"/>
    </source>
</evidence>
<organism evidence="3 4">
    <name type="scientific">Conexibacter arvalis</name>
    <dbReference type="NCBI Taxonomy" id="912552"/>
    <lineage>
        <taxon>Bacteria</taxon>
        <taxon>Bacillati</taxon>
        <taxon>Actinomycetota</taxon>
        <taxon>Thermoleophilia</taxon>
        <taxon>Solirubrobacterales</taxon>
        <taxon>Conexibacteraceae</taxon>
        <taxon>Conexibacter</taxon>
    </lineage>
</organism>
<dbReference type="EMBL" id="JACHNU010000009">
    <property type="protein sequence ID" value="MBB4664903.1"/>
    <property type="molecule type" value="Genomic_DNA"/>
</dbReference>
<dbReference type="AlphaFoldDB" id="A0A840IL94"/>
<keyword evidence="4" id="KW-1185">Reference proteome</keyword>
<comment type="similarity">
    <text evidence="1">Belongs to the universal stress protein A family.</text>
</comment>
<evidence type="ECO:0000313" key="3">
    <source>
        <dbReference type="EMBL" id="MBB4664903.1"/>
    </source>
</evidence>
<protein>
    <submittedName>
        <fullName evidence="3">Nucleotide-binding universal stress UspA family protein</fullName>
    </submittedName>
</protein>
<dbReference type="InterPro" id="IPR014729">
    <property type="entry name" value="Rossmann-like_a/b/a_fold"/>
</dbReference>
<dbReference type="PANTHER" id="PTHR46268">
    <property type="entry name" value="STRESS RESPONSE PROTEIN NHAX"/>
    <property type="match status" value="1"/>
</dbReference>